<dbReference type="Proteomes" id="UP000007809">
    <property type="component" value="Chromosome"/>
</dbReference>
<name>F4D191_PSEUX</name>
<dbReference type="EMBL" id="CP002593">
    <property type="protein sequence ID" value="AEA27879.1"/>
    <property type="molecule type" value="Genomic_DNA"/>
</dbReference>
<dbReference type="KEGG" id="pdx:Psed_5752"/>
<feature type="compositionally biased region" description="Low complexity" evidence="1">
    <location>
        <begin position="55"/>
        <end position="71"/>
    </location>
</feature>
<dbReference type="RefSeq" id="WP_013677778.1">
    <property type="nucleotide sequence ID" value="NC_015312.1"/>
</dbReference>
<proteinExistence type="predicted"/>
<sequence>MKVESVVADDGSEVQISCRPRHLSVTVVSTATAAAVDELVRQLGAALEARATQLVSNDGPVPSGPVGPAADSAGLPTAVDHVDDRALSAEASPTAPADDRGPELSDLELGAAASAAAPAPAPLAVQFESGQLALDDPTRADADELFAAGVSAHHVAAELGIDLDTARAWQREAR</sequence>
<organism evidence="2 3">
    <name type="scientific">Pseudonocardia dioxanivorans (strain ATCC 55486 / DSM 44775 / JCM 13855 / CB1190)</name>
    <dbReference type="NCBI Taxonomy" id="675635"/>
    <lineage>
        <taxon>Bacteria</taxon>
        <taxon>Bacillati</taxon>
        <taxon>Actinomycetota</taxon>
        <taxon>Actinomycetes</taxon>
        <taxon>Pseudonocardiales</taxon>
        <taxon>Pseudonocardiaceae</taxon>
        <taxon>Pseudonocardia</taxon>
    </lineage>
</organism>
<gene>
    <name evidence="2" type="ordered locus">Psed_5752</name>
</gene>
<dbReference type="HOGENOM" id="CLU_1538802_0_0_11"/>
<feature type="region of interest" description="Disordered" evidence="1">
    <location>
        <begin position="55"/>
        <end position="104"/>
    </location>
</feature>
<protein>
    <submittedName>
        <fullName evidence="2">Uncharacterized protein</fullName>
    </submittedName>
</protein>
<dbReference type="STRING" id="675635.Psed_5752"/>
<keyword evidence="3" id="KW-1185">Reference proteome</keyword>
<dbReference type="AlphaFoldDB" id="F4D191"/>
<evidence type="ECO:0000313" key="3">
    <source>
        <dbReference type="Proteomes" id="UP000007809"/>
    </source>
</evidence>
<evidence type="ECO:0000313" key="2">
    <source>
        <dbReference type="EMBL" id="AEA27879.1"/>
    </source>
</evidence>
<reference evidence="2 3" key="1">
    <citation type="journal article" date="2011" name="J. Bacteriol.">
        <title>Genome sequence of the 1,4-dioxane-degrading Pseudonocardia dioxanivorans strain CB1190.</title>
        <authorList>
            <person name="Sales C.M."/>
            <person name="Mahendra S."/>
            <person name="Grostern A."/>
            <person name="Parales R.E."/>
            <person name="Goodwin L.A."/>
            <person name="Woyke T."/>
            <person name="Nolan M."/>
            <person name="Lapidus A."/>
            <person name="Chertkov O."/>
            <person name="Ovchinnikova G."/>
            <person name="Sczyrba A."/>
            <person name="Alvarez-Cohen L."/>
        </authorList>
    </citation>
    <scope>NUCLEOTIDE SEQUENCE [LARGE SCALE GENOMIC DNA]</scope>
    <source>
        <strain evidence="3">ATCC 55486 / DSM 44775 / JCM 13855 / CB1190</strain>
    </source>
</reference>
<evidence type="ECO:0000256" key="1">
    <source>
        <dbReference type="SAM" id="MobiDB-lite"/>
    </source>
</evidence>
<accession>F4D191</accession>